<geneLocation type="plasmid" evidence="1 2">
    <name>pASPHE301</name>
</geneLocation>
<accession>F0MCG9</accession>
<dbReference type="Proteomes" id="UP000008639">
    <property type="component" value="Plasmid pASPHE301"/>
</dbReference>
<dbReference type="HOGENOM" id="CLU_3076307_0_0_11"/>
<sequence length="52" mass="5738">MTAKIAALEGQPVPQITAAIRRKAEAIKFVVPDVTVQAWAEAVHRGDEFRLH</sequence>
<gene>
    <name evidence="1" type="ordered locus">Asphe3_41550</name>
</gene>
<evidence type="ECO:0000313" key="1">
    <source>
        <dbReference type="EMBL" id="ADX75220.1"/>
    </source>
</evidence>
<evidence type="ECO:0000313" key="2">
    <source>
        <dbReference type="Proteomes" id="UP000008639"/>
    </source>
</evidence>
<proteinExistence type="predicted"/>
<dbReference type="AlphaFoldDB" id="F0MCG9"/>
<dbReference type="EMBL" id="CP002380">
    <property type="protein sequence ID" value="ADX75220.1"/>
    <property type="molecule type" value="Genomic_DNA"/>
</dbReference>
<reference evidence="2" key="1">
    <citation type="journal article" date="2011" name="Stand. Genomic Sci.">
        <title>Complete genome sequence of Arthrobacter phenanthrenivorans type strain (Sphe3).</title>
        <authorList>
            <person name="Kallimanis A."/>
            <person name="Labutti K.M."/>
            <person name="Lapidus A."/>
            <person name="Clum A."/>
            <person name="Lykidis A."/>
            <person name="Mavromatis K."/>
            <person name="Pagani I."/>
            <person name="Liolios K."/>
            <person name="Ivanova N."/>
            <person name="Goodwin L."/>
            <person name="Pitluck S."/>
            <person name="Chen A."/>
            <person name="Palaniappan K."/>
            <person name="Markowitz V."/>
            <person name="Bristow J."/>
            <person name="Velentzas A.D."/>
            <person name="Perisynakis A."/>
            <person name="Ouzounis C.C."/>
            <person name="Kyrpides N.C."/>
            <person name="Koukkou A.I."/>
            <person name="Drainas C."/>
        </authorList>
    </citation>
    <scope>NUCLEOTIDE SEQUENCE [LARGE SCALE GENOMIC DNA]</scope>
    <source>
        <strain evidence="2">DSM 18606 / JCM 16027 / LMG 23796 / Sphe3</strain>
        <plasmid evidence="2">Plasmid pASPHE301</plasmid>
    </source>
</reference>
<organism evidence="1 2">
    <name type="scientific">Pseudarthrobacter phenanthrenivorans (strain DSM 18606 / JCM 16027 / LMG 23796 / Sphe3)</name>
    <name type="common">Arthrobacter phenanthrenivorans</name>
    <dbReference type="NCBI Taxonomy" id="930171"/>
    <lineage>
        <taxon>Bacteria</taxon>
        <taxon>Bacillati</taxon>
        <taxon>Actinomycetota</taxon>
        <taxon>Actinomycetes</taxon>
        <taxon>Micrococcales</taxon>
        <taxon>Micrococcaceae</taxon>
        <taxon>Pseudarthrobacter</taxon>
    </lineage>
</organism>
<protein>
    <submittedName>
        <fullName evidence="1">Uncharacterized protein</fullName>
    </submittedName>
</protein>
<name>F0MCG9_PSEPM</name>
<dbReference type="KEGG" id="apn:Asphe3_41550"/>
<keyword evidence="1" id="KW-0614">Plasmid</keyword>